<dbReference type="EMBL" id="JBHUCO010000031">
    <property type="protein sequence ID" value="MFD1521211.1"/>
    <property type="molecule type" value="Genomic_DNA"/>
</dbReference>
<gene>
    <name evidence="2" type="ORF">ACFSJD_27175</name>
</gene>
<reference evidence="3" key="1">
    <citation type="journal article" date="2019" name="Int. J. Syst. Evol. Microbiol.">
        <title>The Global Catalogue of Microorganisms (GCM) 10K type strain sequencing project: providing services to taxonomists for standard genome sequencing and annotation.</title>
        <authorList>
            <consortium name="The Broad Institute Genomics Platform"/>
            <consortium name="The Broad Institute Genome Sequencing Center for Infectious Disease"/>
            <person name="Wu L."/>
            <person name="Ma J."/>
        </authorList>
    </citation>
    <scope>NUCLEOTIDE SEQUENCE [LARGE SCALE GENOMIC DNA]</scope>
    <source>
        <strain evidence="3">CCM 7043</strain>
    </source>
</reference>
<feature type="region of interest" description="Disordered" evidence="1">
    <location>
        <begin position="46"/>
        <end position="80"/>
    </location>
</feature>
<keyword evidence="3" id="KW-1185">Reference proteome</keyword>
<protein>
    <submittedName>
        <fullName evidence="2">RGCVC family protein</fullName>
    </submittedName>
</protein>
<evidence type="ECO:0000313" key="2">
    <source>
        <dbReference type="EMBL" id="MFD1521211.1"/>
    </source>
</evidence>
<dbReference type="RefSeq" id="WP_344722056.1">
    <property type="nucleotide sequence ID" value="NZ_BAAAUS010000008.1"/>
</dbReference>
<comment type="caution">
    <text evidence="2">The sequence shown here is derived from an EMBL/GenBank/DDBJ whole genome shotgun (WGS) entry which is preliminary data.</text>
</comment>
<sequence length="122" mass="12499">MGSARWPYGEPPPGRPTSRPSASAVRRMGGVESISHVGGQARVVLDSGPHWTNLPSGDGSTDITSASDTQSTTAPTDLDETEVACPVCPHPRDAHDAIGTRYCTATIASGAAGRGCVCRLPG</sequence>
<dbReference type="Proteomes" id="UP001597114">
    <property type="component" value="Unassembled WGS sequence"/>
</dbReference>
<dbReference type="NCBIfam" id="NF038206">
    <property type="entry name" value="RGCVC_fam"/>
    <property type="match status" value="1"/>
</dbReference>
<name>A0ABW4F122_9PSEU</name>
<feature type="compositionally biased region" description="Polar residues" evidence="1">
    <location>
        <begin position="53"/>
        <end position="75"/>
    </location>
</feature>
<accession>A0ABW4F122</accession>
<proteinExistence type="predicted"/>
<feature type="region of interest" description="Disordered" evidence="1">
    <location>
        <begin position="1"/>
        <end position="27"/>
    </location>
</feature>
<organism evidence="2 3">
    <name type="scientific">Pseudonocardia yunnanensis</name>
    <dbReference type="NCBI Taxonomy" id="58107"/>
    <lineage>
        <taxon>Bacteria</taxon>
        <taxon>Bacillati</taxon>
        <taxon>Actinomycetota</taxon>
        <taxon>Actinomycetes</taxon>
        <taxon>Pseudonocardiales</taxon>
        <taxon>Pseudonocardiaceae</taxon>
        <taxon>Pseudonocardia</taxon>
    </lineage>
</organism>
<evidence type="ECO:0000256" key="1">
    <source>
        <dbReference type="SAM" id="MobiDB-lite"/>
    </source>
</evidence>
<evidence type="ECO:0000313" key="3">
    <source>
        <dbReference type="Proteomes" id="UP001597114"/>
    </source>
</evidence>